<dbReference type="RefSeq" id="WP_260573052.1">
    <property type="nucleotide sequence ID" value="NZ_CP104205.1"/>
</dbReference>
<protein>
    <submittedName>
        <fullName evidence="1">DUF4249 domain-containing protein</fullName>
    </submittedName>
</protein>
<proteinExistence type="predicted"/>
<reference evidence="1" key="1">
    <citation type="submission" date="2022-09" db="EMBL/GenBank/DDBJ databases">
        <title>Maribacter litopenaei sp. nov., isolated from the intestinal tract of the Pacific White Shrimp, Litopenaeus vannamei.</title>
        <authorList>
            <person name="Kim S.Y."/>
            <person name="Hwang C.Y."/>
        </authorList>
    </citation>
    <scope>NUCLEOTIDE SEQUENCE</scope>
    <source>
        <strain evidence="1">HL-LV01</strain>
    </source>
</reference>
<name>A0ABY5Y844_9FLAO</name>
<dbReference type="InterPro" id="IPR025345">
    <property type="entry name" value="DUF4249"/>
</dbReference>
<evidence type="ECO:0000313" key="2">
    <source>
        <dbReference type="Proteomes" id="UP001059209"/>
    </source>
</evidence>
<keyword evidence="2" id="KW-1185">Reference proteome</keyword>
<organism evidence="1 2">
    <name type="scientific">Maribacter litopenaei</name>
    <dbReference type="NCBI Taxonomy" id="2976127"/>
    <lineage>
        <taxon>Bacteria</taxon>
        <taxon>Pseudomonadati</taxon>
        <taxon>Bacteroidota</taxon>
        <taxon>Flavobacteriia</taxon>
        <taxon>Flavobacteriales</taxon>
        <taxon>Flavobacteriaceae</taxon>
        <taxon>Maribacter</taxon>
    </lineage>
</organism>
<sequence>MFRNSFLRVFFYLRKLGLMPRVAIVLLFLGCIDPVAPEYEYVDGLMIIEGLASSEPGTSYVNINRTSSEFGIYRNIFELGAQVRFINLESGEEVILQEQLDTYVPPEDFVVVPGETWELNILLADGRRYRSLPETVLQPVPIVDIKATYEKELLFREDSQKFVPGHSVSVSFNDTPNDKNYYFTAV</sequence>
<dbReference type="Proteomes" id="UP001059209">
    <property type="component" value="Chromosome"/>
</dbReference>
<accession>A0ABY5Y844</accession>
<dbReference type="EMBL" id="CP104205">
    <property type="protein sequence ID" value="UWX55197.1"/>
    <property type="molecule type" value="Genomic_DNA"/>
</dbReference>
<evidence type="ECO:0000313" key="1">
    <source>
        <dbReference type="EMBL" id="UWX55197.1"/>
    </source>
</evidence>
<gene>
    <name evidence="1" type="ORF">NYZ99_00755</name>
</gene>
<dbReference type="Pfam" id="PF14054">
    <property type="entry name" value="DUF4249"/>
    <property type="match status" value="1"/>
</dbReference>